<dbReference type="PANTHER" id="PTHR35910">
    <property type="entry name" value="2EXR DOMAIN-CONTAINING PROTEIN"/>
    <property type="match status" value="1"/>
</dbReference>
<dbReference type="Proteomes" id="UP001595075">
    <property type="component" value="Unassembled WGS sequence"/>
</dbReference>
<dbReference type="PANTHER" id="PTHR35910:SF6">
    <property type="entry name" value="2EXR DOMAIN-CONTAINING PROTEIN"/>
    <property type="match status" value="1"/>
</dbReference>
<feature type="domain" description="2EXR" evidence="1">
    <location>
        <begin position="118"/>
        <end position="207"/>
    </location>
</feature>
<dbReference type="InterPro" id="IPR045518">
    <property type="entry name" value="2EXR"/>
</dbReference>
<accession>A0ABR4CDX8</accession>
<sequence>MSDLSQVNCEYVAIRESSCLKVPCTFPGPSVLSIRALRIPQSAGPCCEDDSSQKLLLGVKHGFPTEPSLQSVTISQAHDLMQSNLRSSDEFSDFSVFHDELSDRAQHLSYQWTRTPSFHPFPRLPTELRMKIWASSNRERRIVIGKKGVYGVPKFQCRSTVPPLLKVNHESRNEISKYYPYHTGSYGDTMEVSTSARFPFDPKVDVLVFKNLFVSRKSSQSQKANYGAHAPDFWARKSSGSSTSCYWDRKL</sequence>
<dbReference type="EMBL" id="JAZHXI010000009">
    <property type="protein sequence ID" value="KAL2067712.1"/>
    <property type="molecule type" value="Genomic_DNA"/>
</dbReference>
<proteinExistence type="predicted"/>
<organism evidence="2 3">
    <name type="scientific">Oculimacula yallundae</name>
    <dbReference type="NCBI Taxonomy" id="86028"/>
    <lineage>
        <taxon>Eukaryota</taxon>
        <taxon>Fungi</taxon>
        <taxon>Dikarya</taxon>
        <taxon>Ascomycota</taxon>
        <taxon>Pezizomycotina</taxon>
        <taxon>Leotiomycetes</taxon>
        <taxon>Helotiales</taxon>
        <taxon>Ploettnerulaceae</taxon>
        <taxon>Oculimacula</taxon>
    </lineage>
</organism>
<evidence type="ECO:0000313" key="3">
    <source>
        <dbReference type="Proteomes" id="UP001595075"/>
    </source>
</evidence>
<evidence type="ECO:0000313" key="2">
    <source>
        <dbReference type="EMBL" id="KAL2067712.1"/>
    </source>
</evidence>
<gene>
    <name evidence="2" type="ORF">VTL71DRAFT_15808</name>
</gene>
<comment type="caution">
    <text evidence="2">The sequence shown here is derived from an EMBL/GenBank/DDBJ whole genome shotgun (WGS) entry which is preliminary data.</text>
</comment>
<evidence type="ECO:0000259" key="1">
    <source>
        <dbReference type="Pfam" id="PF20150"/>
    </source>
</evidence>
<keyword evidence="3" id="KW-1185">Reference proteome</keyword>
<name>A0ABR4CDX8_9HELO</name>
<reference evidence="2 3" key="1">
    <citation type="journal article" date="2024" name="Commun. Biol.">
        <title>Comparative genomic analysis of thermophilic fungi reveals convergent evolutionary adaptations and gene losses.</title>
        <authorList>
            <person name="Steindorff A.S."/>
            <person name="Aguilar-Pontes M.V."/>
            <person name="Robinson A.J."/>
            <person name="Andreopoulos B."/>
            <person name="LaButti K."/>
            <person name="Kuo A."/>
            <person name="Mondo S."/>
            <person name="Riley R."/>
            <person name="Otillar R."/>
            <person name="Haridas S."/>
            <person name="Lipzen A."/>
            <person name="Grimwood J."/>
            <person name="Schmutz J."/>
            <person name="Clum A."/>
            <person name="Reid I.D."/>
            <person name="Moisan M.C."/>
            <person name="Butler G."/>
            <person name="Nguyen T.T.M."/>
            <person name="Dewar K."/>
            <person name="Conant G."/>
            <person name="Drula E."/>
            <person name="Henrissat B."/>
            <person name="Hansel C."/>
            <person name="Singer S."/>
            <person name="Hutchinson M.I."/>
            <person name="de Vries R.P."/>
            <person name="Natvig D.O."/>
            <person name="Powell A.J."/>
            <person name="Tsang A."/>
            <person name="Grigoriev I.V."/>
        </authorList>
    </citation>
    <scope>NUCLEOTIDE SEQUENCE [LARGE SCALE GENOMIC DNA]</scope>
    <source>
        <strain evidence="2 3">CBS 494.80</strain>
    </source>
</reference>
<protein>
    <recommendedName>
        <fullName evidence="1">2EXR domain-containing protein</fullName>
    </recommendedName>
</protein>
<dbReference type="Pfam" id="PF20150">
    <property type="entry name" value="2EXR"/>
    <property type="match status" value="1"/>
</dbReference>